<dbReference type="EMBL" id="JAAGWQ010000125">
    <property type="protein sequence ID" value="KAF5665164.1"/>
    <property type="molecule type" value="Genomic_DNA"/>
</dbReference>
<protein>
    <submittedName>
        <fullName evidence="1">Transcription factor ACEII</fullName>
    </submittedName>
</protein>
<dbReference type="AlphaFoldDB" id="A0A8H5WPA9"/>
<keyword evidence="2" id="KW-1185">Reference proteome</keyword>
<sequence>MMTPPTLVDETVLTPPTQAHVTETSKLTEMMAALDRLQESWPKSEREHLSVKELNECLRASKFDLGSYLEALLQRAQELVHLYPEVLERLEPRDSTCATPECIHNSYQYSRSESRPVIDQSLINLLLACHIRILDLFDHIIFHGHMCASAVPFLPKDHEPQLDIPEIKIGSFVAPKISAASMMIAMFIELQSSLNAKVQQLHNTVSSAVGHESREARILELQCESLEERASENVPSLQSLRDIFSKLGLIG</sequence>
<dbReference type="OrthoDB" id="2574141at2759"/>
<name>A0A8H5WPA9_FUSHE</name>
<evidence type="ECO:0000313" key="2">
    <source>
        <dbReference type="Proteomes" id="UP000567885"/>
    </source>
</evidence>
<evidence type="ECO:0000313" key="1">
    <source>
        <dbReference type="EMBL" id="KAF5665164.1"/>
    </source>
</evidence>
<comment type="caution">
    <text evidence="1">The sequence shown here is derived from an EMBL/GenBank/DDBJ whole genome shotgun (WGS) entry which is preliminary data.</text>
</comment>
<reference evidence="1 2" key="1">
    <citation type="submission" date="2020-05" db="EMBL/GenBank/DDBJ databases">
        <title>Identification and distribution of gene clusters putatively required for synthesis of sphingolipid metabolism inhibitors in phylogenetically diverse species of the filamentous fungus Fusarium.</title>
        <authorList>
            <person name="Kim H.-S."/>
            <person name="Busman M."/>
            <person name="Brown D.W."/>
            <person name="Divon H."/>
            <person name="Uhlig S."/>
            <person name="Proctor R.H."/>
        </authorList>
    </citation>
    <scope>NUCLEOTIDE SEQUENCE [LARGE SCALE GENOMIC DNA]</scope>
    <source>
        <strain evidence="1 2">NRRL 20693</strain>
    </source>
</reference>
<dbReference type="Proteomes" id="UP000567885">
    <property type="component" value="Unassembled WGS sequence"/>
</dbReference>
<accession>A0A8H5WPA9</accession>
<proteinExistence type="predicted"/>
<organism evidence="1 2">
    <name type="scientific">Fusarium heterosporum</name>
    <dbReference type="NCBI Taxonomy" id="42747"/>
    <lineage>
        <taxon>Eukaryota</taxon>
        <taxon>Fungi</taxon>
        <taxon>Dikarya</taxon>
        <taxon>Ascomycota</taxon>
        <taxon>Pezizomycotina</taxon>
        <taxon>Sordariomycetes</taxon>
        <taxon>Hypocreomycetidae</taxon>
        <taxon>Hypocreales</taxon>
        <taxon>Nectriaceae</taxon>
        <taxon>Fusarium</taxon>
        <taxon>Fusarium heterosporum species complex</taxon>
    </lineage>
</organism>
<gene>
    <name evidence="1" type="ORF">FHETE_6780</name>
</gene>